<protein>
    <recommendedName>
        <fullName evidence="8">Fibronectin type-III domain-containing protein</fullName>
    </recommendedName>
</protein>
<dbReference type="PANTHER" id="PTHR46957">
    <property type="entry name" value="CYTOKINE RECEPTOR"/>
    <property type="match status" value="1"/>
</dbReference>
<dbReference type="Proteomes" id="UP000321301">
    <property type="component" value="Unassembled WGS sequence"/>
</dbReference>
<dbReference type="Pfam" id="PF13585">
    <property type="entry name" value="CHU_C"/>
    <property type="match status" value="1"/>
</dbReference>
<evidence type="ECO:0000259" key="4">
    <source>
        <dbReference type="PROSITE" id="PS50825"/>
    </source>
</evidence>
<sequence>MSTNYLSFTQAIKRLFFTIVFIAVSFSSFGQAPSAPSTNLTISNIDGDRFYVSFTKGNGARRIIVASTSPVTAVPTDGADYLTGDFGLGNEISPGQFVVYNGTSNQGWVYGLNHSITYHLKIFEYNGSNFTTEYLKDQFLEGSASTLTAPTVQASALVFGNVTGSGMSIAWDNGNGYGRVIIGKADGPVDVEPQDLINYSGGSGSFTNGTNLGNGNFVQYSGSGSSTSINGLDPSSTYHFAIFEYKGSSGKVYLKPGSTGSQITSSFPSVAASNFSVNNANVDGDKFYYSFTNGNGARRIVVAKKGSPVTSKPVDGESYTSNTDFGSGSEITPGEFVIYSGTSNGSWVYNLEPSTNYHLAIFEFNGTGTETYYLRDPFLTGQWATLSPPNSQAKNLTFSNITGNSMTVSWTNGNGSGRILIGKEGEAVNASPADFVNYSGGSGSFTNGSNLGNGNYVQYSGAGNSTTLTGLSPDKTYHFEIFEFTGSGTGRQYLKPGTIASEKTVSAPTLPASTFSVNNANVDGDRFYYSFSNGNGARRVIFAKKGSPVTFKPVDGKTYTPSTDFGQGEEVTENEFVVYNGTSNGSWLYGLDPSSTYHLAVYEYNGTGEETFYLKAPYLSGEWTTLSPPSLQASDLTFSNITGNSMTVSWTNGNGSGRILVGKTNAAVDESPSDLKNYSGGSGSFTNGSNLGNGNFVQYSGGGTSTTLTGLSPNNTYHFEIFEYTGSSTGRQYLKPGTKSSQTTGAAPTIPSSNFSVNNANLDGDRFYYSFTKGNGARRVVIAKKGSPVTFLPEDKQVYTGSTTFGSGTEVSPGEFVIYEGTSNGSWLYGLEPSTEYHIAVFEYNGTGEETYYLKDPYMAANKETLSAPSVQSNNAFTSSRSNTSINISWTRGDGANRILIGRKEGPVNTTPIDLTTYQSSSSFGSRQIGTGNYVLYSGSGNNVNVTNLEPSTNYYFSLYEFNGSSAKLYLNPGYQFALETFGERPTIQASNASYANINFNSFEVDFDKGNGTRRLALARAGGAVNAGPADFTTYGANSIFGQGDQIGSGNFVVFNDFGENFILEGLEAGITYHLAFYEYAFTEQGELYLSPSYTSSQSSKTTADIGVSQIISPVSSCDFGDQETIVVEITNYSSSPVGAFQLAYTINGGDPVIENNPGNNTIAGNGKLTYSFQTKADLSVGENHEIQAYIILEGDVNNNNDSQTITVNKAPETNVTLSPDANICKGASVLLQAAGGISYLWNTGATTNLIDVAPVSSTEYTVMITTEKGCKVEKKVWVIVEDKSELPIISSDPDPDSCEGGVVLKTQLETPVRWILDVDAEIYDLGESTTLKVNQSGLYTSLYLNENGCEIRSETFDFELGVLPSLEVSGLSTICTGETLTLSVQGLREIVWSSGQSGGSININPTTDTKYWVSGKYGADCVFSDTLEVKVIPASAPQPVTQMLPANGSLNLPQPISLSWTPGEYSTVFDVFVWEEGTEKPTQALAKDIQKINYAVPNLDKGKSYLWQVHAKNNCFVTEGPVQSFFAAGLPDLTIQSYTAPETVVAGNSITVTWEVKNIGLGNTNNIRWKDHIWLSADLDLRKADDILLGDFDNPSSLMQGESYTMTQEVRVPVNLKGVYYLFITTDNEDGYCRIENGVCSNDRKPHSQTVTESDEQNNLVFPTISIGIPPLSDLAVNTIGVTTDAFSGDSISVIYEVENIGERDAKGLFWRFKRDSGLFSYSSGNAGGTSGGAASVALAPTNITLAESCRIEYYWRDAIYLSKEPEFNVSKATKLQEYSVFLAEENNGFGCIAGGNLPVNSKYTQQQELKLPDNVFGTYYLYIVSNFSGMFENDYVNNIRRSDPINVILTPPSDLAFTELEVPAQHVSGTSMNLSWTVQNLGANPPNVNSWVDEVFVSEEPEFDKNTSVSLFKKTFKTPFSSNGLGNNLLLPLENGDSYSVEAEVLIPERLAGNYYVFIVIDSEEKVFEFQSKQNNIRRSENPVNLITGKRAELSPVSITLPDTVYRGISFPIKWRIVNNGNKAAAGFTDRIYWSTSPDPAQSPYRNLSNVLQRDSLPAGQATEITSLVSLPNNTPDTIYFHVFTDVLDKVFEIDETNNRVSSQTLGVKSPVILTQELENKVKVVDLSIQEFILNSNNVGSGDLLNLSFKVQNIGPDEIKTSFSSRVYLTKDSILTSDDIYLSNFFRSKLGAGENYETGRSVKIPEEISGEYFVYLWVDYSEKIAEDANKANNIALKKINITVTPAPDLIITELQAPATVISGERFYIKYAIQNNGDGPTRFEWNDGFFLSTSPVLEKGAQNIGYKNVSKVLGVGETYRDSTLVMVPNNFSGNYYLITKADYQNKIFEGFNGGEANNEGSQLILINLSDPTDLTVSAISIQESAFLGEETSAEIEVTNIGDKPALGSLYNGYYVSVDQQFNGAMDPLIGNQESDVTLLPGQSRTFDIKGSILNLNPGNYFGIGRTNVLTSINEVDFENNLLVSEKQLNLDVRTLPLEEATSNTLISGSWLYYKVNVAANLDLVIDLSSSRTVGSNDVFVSFGKVPTPNEFEYNGINKNLTKQRVLIPETQAGTYYILVKTDIPLTQNIQLLARALPFSILSSSPEKVGNGTVTTAITGAGFKSGMEVSLLKGGNKIISATNVDLSNSMSGKLGWKLSDVDFGTYDVQVENPDGSIVILEKGLEVEPSTGYSGLSYTILAPDVVRRGKTAFYNVVFKNEGNVDVPILNAQVTMQEDIVIYELKTQGGLRTNSTLDPLGRLADNADYGIINGMLAVPLFGRDIKPGEELSASFLLGNFTGDTFPMKVQTMGISPAAMIFTLMDKIETTRQLALSTPEMFYEDRALVADKIGFRHAMIQNYIEFGVLSAKDTVGFDLGCINCTLIPQDENFNPEEDVVGSLFLDQATFGSGGTYDWQVNKYAGSAGDDPGWDLVKVAKTLTITATKEAPFTIKVNSTDYNNYPGYLAGWYPAVDKCWTIVVASNGITGFDPDKFDIDLSGFLAYNFIYNGTFSVQQLDAFTISLCFKAYVPGPGEQGVPGAPGGWGEDGSPGGQGGPGAPGISPGAGGKGGVGGPGGGGRGADSPSGNCPVGEDCTPDDPGNPDDPPGKCPYPEGCGDDGDGDGDGGNGGAGSAGNCENGVSGTPKGTPCHTDPDNPPPPGGAPGGSGSGGSGGSGGGGSGAPSPSGCSAGGGSGGASSDFFSSPSCGHLFTGIGCGAAAVGCGVGAVACATVVGCGFGAITCTIGLTSCAFSVYDALVPNAPPTKEGDKAALCIGSIGANLAGGSPIGAGIDAGLCLGEKLLCKPVVSSCDPNEILGPVGSGDERFVAKEEELPFTIFFENDPVFATAPAQRVVVRQKLDPNFDPASFRLNAFGFHNMTFEVPAGLTNYTAKLNTAAEIGVDINVTFGLDPVNNELFWALQSVDSKTGLPPFDALAGFLPVNDSTAIGEGFVSYSIKAGRETVTGDSIKAIANIFFDNNAPIFTNEVFNTVDAVAPTLLEVKDVLVEFDSLMSFTVEAVDDLGGSGVKGFDVFVSEDGGPYILQSLDNAVGEKFVFRGSPGKNYCLAAVVKDNVNNSIRVSEEDVICFTTPEEVSNISKIFTLQQAVSGQGQIHVLQGGTVFNESEEIQIEAIPAEGWTFLRWEGDISSTEAGLNLLMNSNKSIKAVFIEGDLPVFALNITTDGNGTISMEPEGNQFESGEKVTLTAIAAEGWDFVAWEGDSESTEASIILTIDEAKNLKATFVEMLQVGLEGTSLSCQDAADGTLQAKVTGGIAPYEYSWLKDGAPIASDSETLAALEAGNYQVTVKDKRGKTAVQTLSILVEDKEAPLVKVKANIVVNLGADGNGNLSEEMVDDGSTDNCGIESIVLNKTKFTCSDLGEQQIMLTAKDATGNETAQQFTITVKDNVPPEAIAKSATLFLDANGLVTLNATLVDGGSTDNCSIASISVNKTSFDCTDLGENEVFLTVRDGAGNETVVPATVKVMDEIPPVILNVPESQMVYAGASSGYVLPDFISASITEDNCETVSFTQSPVAGSTLVSDQSHTITLTAEDLSGNITTADFTITVEALRIATVASLDLIEVTWNTAFDALPLPNDVQVTLNNGEMIRLNVDWQESSYEPIVAGVYSLTGTLTLTDDITNPEQVEASLMVLIGDKPQPQDILLNITNRDRDPNIPIGDLSTIDSADDIHQYEITNNGPDNGLFLISGNELRWDSSKKIPGQKDFTIEVSSTDRAGNILIKTFTMSLLLPKLDDIEVFNTFSPNGDGANDTWGIPDLFEFDEVTINVVDRAGRIVFMTTDPKARWDGTFEGNNLPAGTYIYVIATKDPKEMRSGTINLIIR</sequence>
<keyword evidence="7" id="KW-1185">Reference proteome</keyword>
<evidence type="ECO:0008006" key="8">
    <source>
        <dbReference type="Google" id="ProtNLM"/>
    </source>
</evidence>
<feature type="domain" description="HYR" evidence="4">
    <location>
        <begin position="3985"/>
        <end position="4069"/>
    </location>
</feature>
<dbReference type="PROSITE" id="PS50825">
    <property type="entry name" value="HYR"/>
    <property type="match status" value="1"/>
</dbReference>
<organism evidence="6 7">
    <name type="scientific">Cyclobacterium qasimii</name>
    <dbReference type="NCBI Taxonomy" id="1350429"/>
    <lineage>
        <taxon>Bacteria</taxon>
        <taxon>Pseudomonadati</taxon>
        <taxon>Bacteroidota</taxon>
        <taxon>Cytophagia</taxon>
        <taxon>Cytophagales</taxon>
        <taxon>Cyclobacteriaceae</taxon>
        <taxon>Cyclobacterium</taxon>
    </lineage>
</organism>
<dbReference type="InterPro" id="IPR011635">
    <property type="entry name" value="CARDB"/>
</dbReference>
<feature type="chain" id="PRO_5021978250" description="Fibronectin type-III domain-containing protein" evidence="3">
    <location>
        <begin position="31"/>
        <end position="4341"/>
    </location>
</feature>
<keyword evidence="3" id="KW-0732">Signal</keyword>
<dbReference type="SMART" id="SM00060">
    <property type="entry name" value="FN3"/>
    <property type="match status" value="7"/>
</dbReference>
<evidence type="ECO:0000313" key="6">
    <source>
        <dbReference type="EMBL" id="GEO22252.1"/>
    </source>
</evidence>
<dbReference type="Gene3D" id="2.60.120.380">
    <property type="match status" value="1"/>
</dbReference>
<dbReference type="RefSeq" id="WP_146947996.1">
    <property type="nucleotide sequence ID" value="NZ_BJYV01000014.1"/>
</dbReference>
<dbReference type="NCBIfam" id="TIGR04131">
    <property type="entry name" value="Bac_Flav_CTERM"/>
    <property type="match status" value="1"/>
</dbReference>
<evidence type="ECO:0000313" key="7">
    <source>
        <dbReference type="Proteomes" id="UP000321301"/>
    </source>
</evidence>
<dbReference type="Pfam" id="PF13573">
    <property type="entry name" value="SprB"/>
    <property type="match status" value="1"/>
</dbReference>
<dbReference type="InterPro" id="IPR026341">
    <property type="entry name" value="T9SS_type_B"/>
</dbReference>
<dbReference type="InterPro" id="IPR050713">
    <property type="entry name" value="RTP_Phos/Ushers"/>
</dbReference>
<dbReference type="InterPro" id="IPR036116">
    <property type="entry name" value="FN3_sf"/>
</dbReference>
<accession>A0A512CDG8</accession>
<proteinExistence type="predicted"/>
<dbReference type="Pfam" id="PF07705">
    <property type="entry name" value="CARDB"/>
    <property type="match status" value="4"/>
</dbReference>
<evidence type="ECO:0000256" key="3">
    <source>
        <dbReference type="SAM" id="SignalP"/>
    </source>
</evidence>
<dbReference type="SUPFAM" id="SSF49265">
    <property type="entry name" value="Fibronectin type III"/>
    <property type="match status" value="2"/>
</dbReference>
<feature type="signal peptide" evidence="3">
    <location>
        <begin position="1"/>
        <end position="30"/>
    </location>
</feature>
<feature type="compositionally biased region" description="Gly residues" evidence="2">
    <location>
        <begin position="3162"/>
        <end position="3180"/>
    </location>
</feature>
<dbReference type="InterPro" id="IPR044060">
    <property type="entry name" value="Bacterial_rp_domain"/>
</dbReference>
<comment type="caution">
    <text evidence="6">The sequence shown here is derived from an EMBL/GenBank/DDBJ whole genome shotgun (WGS) entry which is preliminary data.</text>
</comment>
<evidence type="ECO:0000259" key="5">
    <source>
        <dbReference type="PROSITE" id="PS50853"/>
    </source>
</evidence>
<dbReference type="Gene3D" id="2.60.40.10">
    <property type="entry name" value="Immunoglobulins"/>
    <property type="match status" value="11"/>
</dbReference>
<feature type="domain" description="Fibronectin type-III" evidence="5">
    <location>
        <begin position="1437"/>
        <end position="1533"/>
    </location>
</feature>
<feature type="compositionally biased region" description="Gly residues" evidence="2">
    <location>
        <begin position="3036"/>
        <end position="3080"/>
    </location>
</feature>
<gene>
    <name evidence="6" type="ORF">CQA01_27860</name>
</gene>
<dbReference type="InterPro" id="IPR003410">
    <property type="entry name" value="HYR_dom"/>
</dbReference>
<dbReference type="InterPro" id="IPR025667">
    <property type="entry name" value="SprB_repeat"/>
</dbReference>
<evidence type="ECO:0000256" key="1">
    <source>
        <dbReference type="ARBA" id="ARBA00022737"/>
    </source>
</evidence>
<dbReference type="PANTHER" id="PTHR46957:SF3">
    <property type="entry name" value="CYTOKINE RECEPTOR"/>
    <property type="match status" value="1"/>
</dbReference>
<dbReference type="InterPro" id="IPR003961">
    <property type="entry name" value="FN3_dom"/>
</dbReference>
<dbReference type="Pfam" id="PF00041">
    <property type="entry name" value="fn3"/>
    <property type="match status" value="1"/>
</dbReference>
<name>A0A512CDG8_9BACT</name>
<dbReference type="EMBL" id="BJYV01000014">
    <property type="protein sequence ID" value="GEO22252.1"/>
    <property type="molecule type" value="Genomic_DNA"/>
</dbReference>
<dbReference type="InterPro" id="IPR055353">
    <property type="entry name" value="DUF7619"/>
</dbReference>
<dbReference type="PROSITE" id="PS50853">
    <property type="entry name" value="FN3"/>
    <property type="match status" value="2"/>
</dbReference>
<dbReference type="InterPro" id="IPR013783">
    <property type="entry name" value="Ig-like_fold"/>
</dbReference>
<reference evidence="6 7" key="1">
    <citation type="submission" date="2019-07" db="EMBL/GenBank/DDBJ databases">
        <title>Whole genome shotgun sequence of Cyclobacterium qasimii NBRC 106168.</title>
        <authorList>
            <person name="Hosoyama A."/>
            <person name="Uohara A."/>
            <person name="Ohji S."/>
            <person name="Ichikawa N."/>
        </authorList>
    </citation>
    <scope>NUCLEOTIDE SEQUENCE [LARGE SCALE GENOMIC DNA]</scope>
    <source>
        <strain evidence="6 7">NBRC 106168</strain>
    </source>
</reference>
<dbReference type="Pfam" id="PF24595">
    <property type="entry name" value="DUF7619"/>
    <property type="match status" value="1"/>
</dbReference>
<feature type="region of interest" description="Disordered" evidence="2">
    <location>
        <begin position="3036"/>
        <end position="3190"/>
    </location>
</feature>
<evidence type="ECO:0000256" key="2">
    <source>
        <dbReference type="SAM" id="MobiDB-lite"/>
    </source>
</evidence>
<dbReference type="Pfam" id="PF18998">
    <property type="entry name" value="Flg_new_2"/>
    <property type="match status" value="2"/>
</dbReference>
<feature type="domain" description="Fibronectin type-III" evidence="5">
    <location>
        <begin position="632"/>
        <end position="747"/>
    </location>
</feature>
<dbReference type="GO" id="GO:0016020">
    <property type="term" value="C:membrane"/>
    <property type="evidence" value="ECO:0007669"/>
    <property type="project" value="UniProtKB-SubCell"/>
</dbReference>
<keyword evidence="1" id="KW-0677">Repeat</keyword>